<dbReference type="NCBIfam" id="TIGR04342">
    <property type="entry name" value="EXLDI"/>
    <property type="match status" value="1"/>
</dbReference>
<comment type="caution">
    <text evidence="1">The sequence shown here is derived from an EMBL/GenBank/DDBJ whole genome shotgun (WGS) entry which is preliminary data.</text>
</comment>
<gene>
    <name evidence="1" type="ORF">GCM10023169_09470</name>
</gene>
<proteinExistence type="predicted"/>
<name>A0ABP8L044_9MICO</name>
<evidence type="ECO:0008006" key="3">
    <source>
        <dbReference type="Google" id="ProtNLM"/>
    </source>
</evidence>
<evidence type="ECO:0000313" key="1">
    <source>
        <dbReference type="EMBL" id="GAA4419112.1"/>
    </source>
</evidence>
<organism evidence="1 2">
    <name type="scientific">Georgenia halophila</name>
    <dbReference type="NCBI Taxonomy" id="620889"/>
    <lineage>
        <taxon>Bacteria</taxon>
        <taxon>Bacillati</taxon>
        <taxon>Actinomycetota</taxon>
        <taxon>Actinomycetes</taxon>
        <taxon>Micrococcales</taxon>
        <taxon>Bogoriellaceae</taxon>
        <taxon>Georgenia</taxon>
    </lineage>
</organism>
<accession>A0ABP8L044</accession>
<protein>
    <recommendedName>
        <fullName evidence="3">EXLDI protein</fullName>
    </recommendedName>
</protein>
<dbReference type="Proteomes" id="UP001500622">
    <property type="component" value="Unassembled WGS sequence"/>
</dbReference>
<dbReference type="RefSeq" id="WP_345215320.1">
    <property type="nucleotide sequence ID" value="NZ_BAABGN010000002.1"/>
</dbReference>
<evidence type="ECO:0000313" key="2">
    <source>
        <dbReference type="Proteomes" id="UP001500622"/>
    </source>
</evidence>
<dbReference type="InterPro" id="IPR027580">
    <property type="entry name" value="EXLDI"/>
</dbReference>
<sequence>MPNKTIYVSDADLPVFDRAQKLAGGNLSGAISKALRRLVEVEEGRLEGFDEITVRIGAGQGRLQRFQGVQLVEWARSTANRVEEFRVYRTRTGRFAVHTRRSQDFVHTAGQDGQLTGWRKHVSSEQQWGTVAPSATLEVHESLEELRASVPAELYQLVEANADEPEVEDLDI</sequence>
<dbReference type="EMBL" id="BAABGN010000002">
    <property type="protein sequence ID" value="GAA4419112.1"/>
    <property type="molecule type" value="Genomic_DNA"/>
</dbReference>
<keyword evidence="2" id="KW-1185">Reference proteome</keyword>
<reference evidence="2" key="1">
    <citation type="journal article" date="2019" name="Int. J. Syst. Evol. Microbiol.">
        <title>The Global Catalogue of Microorganisms (GCM) 10K type strain sequencing project: providing services to taxonomists for standard genome sequencing and annotation.</title>
        <authorList>
            <consortium name="The Broad Institute Genomics Platform"/>
            <consortium name="The Broad Institute Genome Sequencing Center for Infectious Disease"/>
            <person name="Wu L."/>
            <person name="Ma J."/>
        </authorList>
    </citation>
    <scope>NUCLEOTIDE SEQUENCE [LARGE SCALE GENOMIC DNA]</scope>
    <source>
        <strain evidence="2">JCM 17810</strain>
    </source>
</reference>